<proteinExistence type="predicted"/>
<sequence>MSVHGFIQYSFALRYRCRPPCALWRVNRTHTHTHILRTDTYRQSTVLRDTLEHVYRDERSLVVITADPVTALEDGQLTLILNDDSIIIKNAEISSNRNHVQPSRVPIPYKPRLNNLSTDKALICPPALGIPKAEKAVKSSDILNENGITDPARLDEGDNLARRADDAPRVLCNPL</sequence>
<evidence type="ECO:0000313" key="2">
    <source>
        <dbReference type="Proteomes" id="UP000299102"/>
    </source>
</evidence>
<keyword evidence="2" id="KW-1185">Reference proteome</keyword>
<reference evidence="1 2" key="1">
    <citation type="journal article" date="2019" name="Commun. Biol.">
        <title>The bagworm genome reveals a unique fibroin gene that provides high tensile strength.</title>
        <authorList>
            <person name="Kono N."/>
            <person name="Nakamura H."/>
            <person name="Ohtoshi R."/>
            <person name="Tomita M."/>
            <person name="Numata K."/>
            <person name="Arakawa K."/>
        </authorList>
    </citation>
    <scope>NUCLEOTIDE SEQUENCE [LARGE SCALE GENOMIC DNA]</scope>
</reference>
<name>A0A4C1USW5_EUMVA</name>
<dbReference type="Proteomes" id="UP000299102">
    <property type="component" value="Unassembled WGS sequence"/>
</dbReference>
<comment type="caution">
    <text evidence="1">The sequence shown here is derived from an EMBL/GenBank/DDBJ whole genome shotgun (WGS) entry which is preliminary data.</text>
</comment>
<protein>
    <submittedName>
        <fullName evidence="1">Uncharacterized protein</fullName>
    </submittedName>
</protein>
<dbReference type="EMBL" id="BGZK01000216">
    <property type="protein sequence ID" value="GBP29117.1"/>
    <property type="molecule type" value="Genomic_DNA"/>
</dbReference>
<evidence type="ECO:0000313" key="1">
    <source>
        <dbReference type="EMBL" id="GBP29117.1"/>
    </source>
</evidence>
<gene>
    <name evidence="1" type="ORF">EVAR_17653_1</name>
</gene>
<organism evidence="1 2">
    <name type="scientific">Eumeta variegata</name>
    <name type="common">Bagworm moth</name>
    <name type="synonym">Eumeta japonica</name>
    <dbReference type="NCBI Taxonomy" id="151549"/>
    <lineage>
        <taxon>Eukaryota</taxon>
        <taxon>Metazoa</taxon>
        <taxon>Ecdysozoa</taxon>
        <taxon>Arthropoda</taxon>
        <taxon>Hexapoda</taxon>
        <taxon>Insecta</taxon>
        <taxon>Pterygota</taxon>
        <taxon>Neoptera</taxon>
        <taxon>Endopterygota</taxon>
        <taxon>Lepidoptera</taxon>
        <taxon>Glossata</taxon>
        <taxon>Ditrysia</taxon>
        <taxon>Tineoidea</taxon>
        <taxon>Psychidae</taxon>
        <taxon>Oiketicinae</taxon>
        <taxon>Eumeta</taxon>
    </lineage>
</organism>
<dbReference type="AlphaFoldDB" id="A0A4C1USW5"/>
<accession>A0A4C1USW5</accession>